<reference evidence="2" key="2">
    <citation type="submission" date="2009-09" db="EMBL/GenBank/DDBJ databases">
        <title>Complete sequence of chromosome of Candidatus Accumulibacter phosphatis clade IIA str. UW-1.</title>
        <authorList>
            <consortium name="US DOE Joint Genome Institute"/>
            <person name="Martin H.G."/>
            <person name="Ivanova N."/>
            <person name="Kunin V."/>
            <person name="Warnecke F."/>
            <person name="Barry K."/>
            <person name="He S."/>
            <person name="Salamov A."/>
            <person name="Szeto E."/>
            <person name="Dalin E."/>
            <person name="Pangilinan J.L."/>
            <person name="Lapidus A."/>
            <person name="Lowry S."/>
            <person name="Kyrpides N.C."/>
            <person name="McMahon K.D."/>
            <person name="Hugenholtz P."/>
        </authorList>
    </citation>
    <scope>NUCLEOTIDE SEQUENCE [LARGE SCALE GENOMIC DNA]</scope>
    <source>
        <strain evidence="2">UW-1</strain>
    </source>
</reference>
<gene>
    <name evidence="2" type="ordered locus">CAP2UW1_1269</name>
</gene>
<accession>C7RRV7</accession>
<sequence length="146" mass="16105">MNEFEYGRQILAALIPIALTVVVHGLGMDLVRRSFERFGKPLLRKSHNAGARTAFMISVVSIMVLTHFTGIIVWALALLVLEIVPGVEQAVFYSMQYYTTLGANVHKLPESWAGFGGFEAMTGMLMFGWSTAILALVGQKMHSIDD</sequence>
<dbReference type="STRING" id="522306.CAP2UW1_1269"/>
<name>C7RRV7_ACCRE</name>
<dbReference type="EMBL" id="CP001715">
    <property type="protein sequence ID" value="ACV34596.1"/>
    <property type="molecule type" value="Genomic_DNA"/>
</dbReference>
<proteinExistence type="predicted"/>
<keyword evidence="1" id="KW-0472">Membrane</keyword>
<evidence type="ECO:0000313" key="2">
    <source>
        <dbReference type="EMBL" id="ACV34596.1"/>
    </source>
</evidence>
<keyword evidence="1" id="KW-1133">Transmembrane helix</keyword>
<organism evidence="2">
    <name type="scientific">Accumulibacter regalis</name>
    <dbReference type="NCBI Taxonomy" id="522306"/>
    <lineage>
        <taxon>Bacteria</taxon>
        <taxon>Pseudomonadati</taxon>
        <taxon>Pseudomonadota</taxon>
        <taxon>Betaproteobacteria</taxon>
        <taxon>Candidatus Accumulibacter</taxon>
    </lineage>
</organism>
<keyword evidence="1" id="KW-0812">Transmembrane</keyword>
<dbReference type="OrthoDB" id="9813518at2"/>
<reference evidence="2" key="1">
    <citation type="submission" date="2009-08" db="EMBL/GenBank/DDBJ databases">
        <authorList>
            <consortium name="US DOE Joint Genome Institute"/>
            <person name="Lucas S."/>
            <person name="Copeland A."/>
            <person name="Lapidus A."/>
            <person name="Glavina del Rio T."/>
            <person name="Dalin E."/>
            <person name="Tice H."/>
            <person name="Bruce D."/>
            <person name="Barry K."/>
            <person name="Pitluck S."/>
            <person name="Lowry S."/>
            <person name="Larimer F."/>
            <person name="Land M."/>
            <person name="Hauser L."/>
            <person name="Kyrpides N."/>
            <person name="Ivanova N."/>
            <person name="McMahon K.D."/>
            <person name="Hugenholtz P."/>
        </authorList>
    </citation>
    <scope>NUCLEOTIDE SEQUENCE</scope>
    <source>
        <strain evidence="2">UW-1</strain>
    </source>
</reference>
<feature type="transmembrane region" description="Helical" evidence="1">
    <location>
        <begin position="52"/>
        <end position="77"/>
    </location>
</feature>
<feature type="transmembrane region" description="Helical" evidence="1">
    <location>
        <begin position="112"/>
        <end position="137"/>
    </location>
</feature>
<evidence type="ECO:0000256" key="1">
    <source>
        <dbReference type="SAM" id="Phobius"/>
    </source>
</evidence>
<dbReference type="AlphaFoldDB" id="C7RRV7"/>
<protein>
    <submittedName>
        <fullName evidence="2">Ion transport 2 domain protein</fullName>
    </submittedName>
</protein>
<feature type="transmembrane region" description="Helical" evidence="1">
    <location>
        <begin position="6"/>
        <end position="31"/>
    </location>
</feature>
<dbReference type="KEGG" id="app:CAP2UW1_1269"/>
<dbReference type="HOGENOM" id="CLU_116321_1_2_4"/>